<reference evidence="1 2" key="1">
    <citation type="submission" date="2013-02" db="EMBL/GenBank/DDBJ databases">
        <title>The Genome Sequence of Acinetobacter ursingii NIPH ANC_3649.</title>
        <authorList>
            <consortium name="The Broad Institute Genome Sequencing Platform"/>
            <consortium name="The Broad Institute Genome Sequencing Center for Infectious Disease"/>
            <person name="Cerqueira G."/>
            <person name="Feldgarden M."/>
            <person name="Courvalin P."/>
            <person name="Perichon B."/>
            <person name="Grillot-Courvalin C."/>
            <person name="Clermont D."/>
            <person name="Rocha E."/>
            <person name="Yoon E.-J."/>
            <person name="Nemec A."/>
            <person name="Walker B."/>
            <person name="Young S.K."/>
            <person name="Zeng Q."/>
            <person name="Gargeya S."/>
            <person name="Fitzgerald M."/>
            <person name="Haas B."/>
            <person name="Abouelleil A."/>
            <person name="Alvarado L."/>
            <person name="Arachchi H.M."/>
            <person name="Berlin A.M."/>
            <person name="Chapman S.B."/>
            <person name="Dewar J."/>
            <person name="Goldberg J."/>
            <person name="Griggs A."/>
            <person name="Gujja S."/>
            <person name="Hansen M."/>
            <person name="Howarth C."/>
            <person name="Imamovic A."/>
            <person name="Larimer J."/>
            <person name="McCowan C."/>
            <person name="Murphy C."/>
            <person name="Neiman D."/>
            <person name="Pearson M."/>
            <person name="Priest M."/>
            <person name="Roberts A."/>
            <person name="Saif S."/>
            <person name="Shea T."/>
            <person name="Sisk P."/>
            <person name="Sykes S."/>
            <person name="Wortman J."/>
            <person name="Nusbaum C."/>
            <person name="Birren B."/>
        </authorList>
    </citation>
    <scope>NUCLEOTIDE SEQUENCE [LARGE SCALE GENOMIC DNA]</scope>
    <source>
        <strain evidence="1 2">ANC 3649</strain>
    </source>
</reference>
<proteinExistence type="predicted"/>
<sequence>MPYGKIVSSLLPPLDAYAWSYEVSAIKPEPKIYQSLIDQIDCQASEILFIGDTALADFTGPTTFGMSARLINRNNDQTLAEVLNDIL</sequence>
<comment type="caution">
    <text evidence="1">The sequence shown here is derived from an EMBL/GenBank/DDBJ whole genome shotgun (WGS) entry which is preliminary data.</text>
</comment>
<dbReference type="PATRIC" id="fig|1257043.3.peg.2094"/>
<keyword evidence="2" id="KW-1185">Reference proteome</keyword>
<dbReference type="Pfam" id="PF13242">
    <property type="entry name" value="Hydrolase_like"/>
    <property type="match status" value="1"/>
</dbReference>
<dbReference type="Gene3D" id="3.40.50.1000">
    <property type="entry name" value="HAD superfamily/HAD-like"/>
    <property type="match status" value="1"/>
</dbReference>
<dbReference type="HOGENOM" id="CLU_2476358_0_0_6"/>
<evidence type="ECO:0000313" key="1">
    <source>
        <dbReference type="EMBL" id="ENV79364.1"/>
    </source>
</evidence>
<dbReference type="EMBL" id="APQC01000015">
    <property type="protein sequence ID" value="ENV79364.1"/>
    <property type="molecule type" value="Genomic_DNA"/>
</dbReference>
<dbReference type="InterPro" id="IPR006439">
    <property type="entry name" value="HAD-SF_hydro_IA"/>
</dbReference>
<dbReference type="SUPFAM" id="SSF56784">
    <property type="entry name" value="HAD-like"/>
    <property type="match status" value="1"/>
</dbReference>
<dbReference type="InterPro" id="IPR023214">
    <property type="entry name" value="HAD_sf"/>
</dbReference>
<name>N9D9N7_9GAMM</name>
<protein>
    <submittedName>
        <fullName evidence="1">Uncharacterized protein</fullName>
    </submittedName>
</protein>
<dbReference type="Proteomes" id="UP000013276">
    <property type="component" value="Unassembled WGS sequence"/>
</dbReference>
<accession>N9D9N7</accession>
<organism evidence="1 2">
    <name type="scientific">Acinetobacter ursingii ANC 3649</name>
    <dbReference type="NCBI Taxonomy" id="1257043"/>
    <lineage>
        <taxon>Bacteria</taxon>
        <taxon>Pseudomonadati</taxon>
        <taxon>Pseudomonadota</taxon>
        <taxon>Gammaproteobacteria</taxon>
        <taxon>Moraxellales</taxon>
        <taxon>Moraxellaceae</taxon>
        <taxon>Acinetobacter</taxon>
    </lineage>
</organism>
<dbReference type="InterPro" id="IPR036412">
    <property type="entry name" value="HAD-like_sf"/>
</dbReference>
<gene>
    <name evidence="1" type="ORF">F942_02150</name>
</gene>
<evidence type="ECO:0000313" key="2">
    <source>
        <dbReference type="Proteomes" id="UP000013276"/>
    </source>
</evidence>
<dbReference type="AlphaFoldDB" id="N9D9N7"/>
<dbReference type="NCBIfam" id="TIGR01549">
    <property type="entry name" value="HAD-SF-IA-v1"/>
    <property type="match status" value="1"/>
</dbReference>